<dbReference type="SMART" id="SM00240">
    <property type="entry name" value="FHA"/>
    <property type="match status" value="1"/>
</dbReference>
<dbReference type="Gene3D" id="2.60.200.20">
    <property type="match status" value="1"/>
</dbReference>
<feature type="compositionally biased region" description="Basic and acidic residues" evidence="5">
    <location>
        <begin position="8"/>
        <end position="22"/>
    </location>
</feature>
<evidence type="ECO:0000256" key="2">
    <source>
        <dbReference type="ARBA" id="ARBA00022741"/>
    </source>
</evidence>
<feature type="domain" description="FHA" evidence="6">
    <location>
        <begin position="55"/>
        <end position="111"/>
    </location>
</feature>
<dbReference type="EMBL" id="CCBQ010000037">
    <property type="protein sequence ID" value="CDO94166.1"/>
    <property type="molecule type" value="Genomic_DNA"/>
</dbReference>
<feature type="domain" description="Protein kinase" evidence="7">
    <location>
        <begin position="194"/>
        <end position="474"/>
    </location>
</feature>
<dbReference type="PROSITE" id="PS00107">
    <property type="entry name" value="PROTEIN_KINASE_ATP"/>
    <property type="match status" value="1"/>
</dbReference>
<feature type="binding site" evidence="4">
    <location>
        <position position="223"/>
    </location>
    <ligand>
        <name>ATP</name>
        <dbReference type="ChEBI" id="CHEBI:30616"/>
    </ligand>
</feature>
<dbReference type="GO" id="GO:0004672">
    <property type="term" value="F:protein kinase activity"/>
    <property type="evidence" value="ECO:0007669"/>
    <property type="project" value="InterPro"/>
</dbReference>
<dbReference type="Proteomes" id="UP000031516">
    <property type="component" value="Unassembled WGS sequence"/>
</dbReference>
<keyword evidence="3 4" id="KW-0067">ATP-binding</keyword>
<organism evidence="8 9">
    <name type="scientific">Kluyveromyces dobzhanskii CBS 2104</name>
    <dbReference type="NCBI Taxonomy" id="1427455"/>
    <lineage>
        <taxon>Eukaryota</taxon>
        <taxon>Fungi</taxon>
        <taxon>Dikarya</taxon>
        <taxon>Ascomycota</taxon>
        <taxon>Saccharomycotina</taxon>
        <taxon>Saccharomycetes</taxon>
        <taxon>Saccharomycetales</taxon>
        <taxon>Saccharomycetaceae</taxon>
        <taxon>Kluyveromyces</taxon>
    </lineage>
</organism>
<dbReference type="CDD" id="cd05117">
    <property type="entry name" value="STKc_CAMK"/>
    <property type="match status" value="1"/>
</dbReference>
<dbReference type="PROSITE" id="PS50011">
    <property type="entry name" value="PROTEIN_KINASE_DOM"/>
    <property type="match status" value="1"/>
</dbReference>
<evidence type="ECO:0000256" key="3">
    <source>
        <dbReference type="ARBA" id="ARBA00022840"/>
    </source>
</evidence>
<dbReference type="SMART" id="SM00220">
    <property type="entry name" value="S_TKc"/>
    <property type="match status" value="1"/>
</dbReference>
<feature type="region of interest" description="Disordered" evidence="5">
    <location>
        <begin position="1"/>
        <end position="25"/>
    </location>
</feature>
<comment type="similarity">
    <text evidence="1">Belongs to the protein kinase superfamily. CAMK Ser/Thr protein kinase family. CHEK2 subfamily.</text>
</comment>
<dbReference type="InterPro" id="IPR017441">
    <property type="entry name" value="Protein_kinase_ATP_BS"/>
</dbReference>
<dbReference type="InterPro" id="IPR008984">
    <property type="entry name" value="SMAD_FHA_dom_sf"/>
</dbReference>
<proteinExistence type="inferred from homology"/>
<dbReference type="PROSITE" id="PS00108">
    <property type="entry name" value="PROTEIN_KINASE_ST"/>
    <property type="match status" value="1"/>
</dbReference>
<gene>
    <name evidence="8" type="ORF">KLDO_g2445</name>
</gene>
<reference evidence="8 9" key="1">
    <citation type="submission" date="2014-03" db="EMBL/GenBank/DDBJ databases">
        <title>The genome of Kluyveromyces dobzhanskii.</title>
        <authorList>
            <person name="Nystedt B."/>
            <person name="Astrom S."/>
        </authorList>
    </citation>
    <scope>NUCLEOTIDE SEQUENCE [LARGE SCALE GENOMIC DNA]</scope>
    <source>
        <strain evidence="8 9">CBS 2104</strain>
    </source>
</reference>
<dbReference type="InterPro" id="IPR000253">
    <property type="entry name" value="FHA_dom"/>
</dbReference>
<evidence type="ECO:0000313" key="9">
    <source>
        <dbReference type="Proteomes" id="UP000031516"/>
    </source>
</evidence>
<evidence type="ECO:0000259" key="7">
    <source>
        <dbReference type="PROSITE" id="PS50011"/>
    </source>
</evidence>
<dbReference type="Gene3D" id="1.10.510.10">
    <property type="entry name" value="Transferase(Phosphotransferase) domain 1"/>
    <property type="match status" value="1"/>
</dbReference>
<evidence type="ECO:0000256" key="1">
    <source>
        <dbReference type="ARBA" id="ARBA00005575"/>
    </source>
</evidence>
<dbReference type="GO" id="GO:0005524">
    <property type="term" value="F:ATP binding"/>
    <property type="evidence" value="ECO:0007669"/>
    <property type="project" value="UniProtKB-UniRule"/>
</dbReference>
<evidence type="ECO:0000256" key="5">
    <source>
        <dbReference type="SAM" id="MobiDB-lite"/>
    </source>
</evidence>
<evidence type="ECO:0000256" key="4">
    <source>
        <dbReference type="PROSITE-ProRule" id="PRU10141"/>
    </source>
</evidence>
<dbReference type="Pfam" id="PF00069">
    <property type="entry name" value="Pkinase"/>
    <property type="match status" value="1"/>
</dbReference>
<dbReference type="Pfam" id="PF00498">
    <property type="entry name" value="FHA"/>
    <property type="match status" value="1"/>
</dbReference>
<keyword evidence="9" id="KW-1185">Reference proteome</keyword>
<protein>
    <submittedName>
        <fullName evidence="8">WGS project CCBQ000000000 data, contig 00106</fullName>
    </submittedName>
</protein>
<dbReference type="InterPro" id="IPR008271">
    <property type="entry name" value="Ser/Thr_kinase_AS"/>
</dbReference>
<keyword evidence="2 4" id="KW-0547">Nucleotide-binding</keyword>
<comment type="caution">
    <text evidence="8">The sequence shown here is derived from an EMBL/GenBank/DDBJ whole genome shotgun (WGS) entry which is preliminary data.</text>
</comment>
<dbReference type="OrthoDB" id="407410at2759"/>
<name>A0A0A8L7E8_9SACH</name>
<dbReference type="FunFam" id="1.10.510.10:FF:000732">
    <property type="entry name" value="Protein serine-threonine kinase"/>
    <property type="match status" value="1"/>
</dbReference>
<dbReference type="InterPro" id="IPR000719">
    <property type="entry name" value="Prot_kinase_dom"/>
</dbReference>
<sequence>MKTYIQRNSEEESKADNKRSQHDFQGSNSKNVIATLLSLIPEREQKIQLTDIPKVSVGRSRSCNIALSEPDISTIHAELFTIEVQINGIKRKMINITDKSRNGTFINGDRLIKKDYVLKNGDKIVFGKSCSYLFKYVATTGHEEPQTSQTQASQNTQNSDYDGVFRKPLFSSQVTSKKVTRTREQQPRSFFDKYMAGKELGTGHYAVVKEARNKGTGEIVAVKIFHPQQNDDDKRTKKFTEETAILLSVQHPNIVKLIDRFVEPVSKTQIQTYLVLEKINDGELFDRIVRKNNLREQETKSLFKQLLSGLQYLHGRNIIHRDIKPENILLSIRKRTSPEEIALGPWDDDEIDIQVKIADFGLAKFTGEMKFTNTLCGTPSYVAPEVLTKTGYTSRVDMWSAGVLLYVCLCGFPPFSEQLAPPNMKDQILQGKFAFYSPYWDNIDDLVLHLISNLLVVNPAKRYSVDDVLNHLWFTSDNGSDTNKAVMRSQVDPDRLPKTFSELSNLQNK</sequence>
<evidence type="ECO:0000259" key="6">
    <source>
        <dbReference type="PROSITE" id="PS50006"/>
    </source>
</evidence>
<dbReference type="AlphaFoldDB" id="A0A0A8L7E8"/>
<dbReference type="SUPFAM" id="SSF49879">
    <property type="entry name" value="SMAD/FHA domain"/>
    <property type="match status" value="1"/>
</dbReference>
<dbReference type="PANTHER" id="PTHR24347">
    <property type="entry name" value="SERINE/THREONINE-PROTEIN KINASE"/>
    <property type="match status" value="1"/>
</dbReference>
<dbReference type="SUPFAM" id="SSF56112">
    <property type="entry name" value="Protein kinase-like (PK-like)"/>
    <property type="match status" value="1"/>
</dbReference>
<evidence type="ECO:0000313" key="8">
    <source>
        <dbReference type="EMBL" id="CDO94166.1"/>
    </source>
</evidence>
<dbReference type="PROSITE" id="PS50006">
    <property type="entry name" value="FHA_DOMAIN"/>
    <property type="match status" value="1"/>
</dbReference>
<accession>A0A0A8L7E8</accession>
<dbReference type="InterPro" id="IPR011009">
    <property type="entry name" value="Kinase-like_dom_sf"/>
</dbReference>